<dbReference type="GO" id="GO:0005789">
    <property type="term" value="C:endoplasmic reticulum membrane"/>
    <property type="evidence" value="ECO:0007669"/>
    <property type="project" value="UniProtKB-SubCell"/>
</dbReference>
<dbReference type="OMA" id="HHLLTMG"/>
<keyword evidence="17" id="KW-0472">Membrane</keyword>
<keyword evidence="9" id="KW-0132">Cell division</keyword>
<evidence type="ECO:0000256" key="5">
    <source>
        <dbReference type="ARBA" id="ARBA00022448"/>
    </source>
</evidence>
<keyword evidence="14" id="KW-0653">Protein transport</keyword>
<keyword evidence="29" id="KW-1185">Reference proteome</keyword>
<feature type="domain" description="Centromere/kinetochore protein zw10 C-terminal" evidence="26">
    <location>
        <begin position="474"/>
        <end position="600"/>
    </location>
</feature>
<evidence type="ECO:0000256" key="23">
    <source>
        <dbReference type="SAM" id="Coils"/>
    </source>
</evidence>
<dbReference type="GO" id="GO:0015031">
    <property type="term" value="P:protein transport"/>
    <property type="evidence" value="ECO:0007669"/>
    <property type="project" value="UniProtKB-KW"/>
</dbReference>
<dbReference type="Pfam" id="PF22766">
    <property type="entry name" value="ZW10_C2"/>
    <property type="match status" value="1"/>
</dbReference>
<evidence type="ECO:0000256" key="18">
    <source>
        <dbReference type="ARBA" id="ARBA00023212"/>
    </source>
</evidence>
<dbReference type="GO" id="GO:0005634">
    <property type="term" value="C:nucleus"/>
    <property type="evidence" value="ECO:0007669"/>
    <property type="project" value="InterPro"/>
</dbReference>
<evidence type="ECO:0000256" key="16">
    <source>
        <dbReference type="ARBA" id="ARBA00023054"/>
    </source>
</evidence>
<evidence type="ECO:0000256" key="17">
    <source>
        <dbReference type="ARBA" id="ARBA00023136"/>
    </source>
</evidence>
<dbReference type="InterPro" id="IPR048344">
    <property type="entry name" value="Zw10_middle"/>
</dbReference>
<evidence type="ECO:0000256" key="22">
    <source>
        <dbReference type="ARBA" id="ARBA00069312"/>
    </source>
</evidence>
<evidence type="ECO:0000256" key="19">
    <source>
        <dbReference type="ARBA" id="ARBA00023306"/>
    </source>
</evidence>
<feature type="domain" description="Centromere/kinetochore protein zw10 middle" evidence="25">
    <location>
        <begin position="179"/>
        <end position="423"/>
    </location>
</feature>
<evidence type="ECO:0000256" key="10">
    <source>
        <dbReference type="ARBA" id="ARBA00022776"/>
    </source>
</evidence>
<name>A0A8D2L1R8_VARKO</name>
<dbReference type="GO" id="GO:0006888">
    <property type="term" value="P:endoplasmic reticulum to Golgi vesicle-mediated transport"/>
    <property type="evidence" value="ECO:0007669"/>
    <property type="project" value="TreeGrafter"/>
</dbReference>
<evidence type="ECO:0000259" key="26">
    <source>
        <dbReference type="Pfam" id="PF20666"/>
    </source>
</evidence>
<evidence type="ECO:0000256" key="11">
    <source>
        <dbReference type="ARBA" id="ARBA00022824"/>
    </source>
</evidence>
<dbReference type="Gene3D" id="1.10.357.150">
    <property type="match status" value="1"/>
</dbReference>
<evidence type="ECO:0000256" key="1">
    <source>
        <dbReference type="ARBA" id="ARBA00004186"/>
    </source>
</evidence>
<keyword evidence="6" id="KW-0158">Chromosome</keyword>
<keyword evidence="12" id="KW-0995">Kinetochore</keyword>
<evidence type="ECO:0000256" key="4">
    <source>
        <dbReference type="ARBA" id="ARBA00006245"/>
    </source>
</evidence>
<keyword evidence="15" id="KW-0007">Acetylation</keyword>
<sequence length="777" mass="87428">MAGLSLVEDVLACSGRLEREGLGHRISRLSCRVEELKGEVCSMISQRYVEFLPSMQNAKELESQVEELSGNIDQLKSRIENEVQQDLNVAIAEFAELKQQLERDTLVLCVLKQLQEFDAALKQVNALLPQKKYVPAACHLNQARRALKTMESRRGFELKILKALSREVTLQTQNVLYLLGQEWQQMAVWKLPQAQETGSLEAAVGTELHLRTVLPEAELVAGVAVASVLQAFAILGELRLRFKHFSQSLLKHILRPLVCHASLRPLLEEQPNVVILRLETAGSDRGHAPPVEVFAKVKLVFEALHKYHLGPFLRSPGVSLEPCIEEGSNSVPALAEVLGDLIWKELSDCLIHDCLVHSIPNSSSKLGQYIEVIKATEEFEKALKDMQFLKEESTDLLTYARNVNCHFANKKCQDVIVAARMLMTSEIHNTVKVPDQGSFRPFTYLGFSQIHSPKALPKQVMNLENETKLSRHTFSFPACRISDSVQKLMALAYQTLQEASDSTDQCCIQLFYAVRNMFQLFCDVVPTYHKENLRTLPQLAAVHHNNCMYVAHHLLTLGHRFRGRPGGETATFVDLVPAFRRLATECFLAQMRVQKGELLERLSGARNLSNMDDEDNSSAASKAVRQVLHQLRRLGKVWQDVLPVNVYCKAMGTLLSTAVGEIAHRIIALEDISAENADRLHALCQTVVDEGPSVFAPLLEEEQNKRFREEVPVYVPKWMMFRELMLVLQASLQDIVDRWADGKGPLAAQFSPSEVRNLIRALFQNTERRAAALGKIK</sequence>
<comment type="subcellular location">
    <subcellularLocation>
        <location evidence="3">Chromosome</location>
        <location evidence="3">Centromere</location>
        <location evidence="3">Kinetochore</location>
    </subcellularLocation>
    <subcellularLocation>
        <location evidence="1">Cytoplasm</location>
        <location evidence="1">Cytoskeleton</location>
        <location evidence="1">Spindle</location>
    </subcellularLocation>
    <subcellularLocation>
        <location evidence="2">Endoplasmic reticulum membrane</location>
        <topology evidence="2">Peripheral membrane protein</topology>
    </subcellularLocation>
</comment>
<evidence type="ECO:0000256" key="21">
    <source>
        <dbReference type="ARBA" id="ARBA00065852"/>
    </source>
</evidence>
<keyword evidence="13" id="KW-0931">ER-Golgi transport</keyword>
<dbReference type="GO" id="GO:1990423">
    <property type="term" value="C:RZZ complex"/>
    <property type="evidence" value="ECO:0007669"/>
    <property type="project" value="TreeGrafter"/>
</dbReference>
<evidence type="ECO:0000256" key="2">
    <source>
        <dbReference type="ARBA" id="ARBA00004406"/>
    </source>
</evidence>
<evidence type="ECO:0000259" key="25">
    <source>
        <dbReference type="Pfam" id="PF20665"/>
    </source>
</evidence>
<evidence type="ECO:0000256" key="15">
    <source>
        <dbReference type="ARBA" id="ARBA00022990"/>
    </source>
</evidence>
<evidence type="ECO:0000256" key="6">
    <source>
        <dbReference type="ARBA" id="ARBA00022454"/>
    </source>
</evidence>
<evidence type="ECO:0000259" key="24">
    <source>
        <dbReference type="Pfam" id="PF06248"/>
    </source>
</evidence>
<keyword evidence="19" id="KW-0131">Cell cycle</keyword>
<evidence type="ECO:0000313" key="29">
    <source>
        <dbReference type="Proteomes" id="UP000694545"/>
    </source>
</evidence>
<evidence type="ECO:0000313" key="28">
    <source>
        <dbReference type="Ensembl" id="ENSVKKP00000015408.1"/>
    </source>
</evidence>
<dbReference type="GO" id="GO:0051301">
    <property type="term" value="P:cell division"/>
    <property type="evidence" value="ECO:0007669"/>
    <property type="project" value="UniProtKB-KW"/>
</dbReference>
<accession>A0A8D2L1R8</accession>
<evidence type="ECO:0000256" key="3">
    <source>
        <dbReference type="ARBA" id="ARBA00004629"/>
    </source>
</evidence>
<keyword evidence="11" id="KW-0256">Endoplasmic reticulum</keyword>
<feature type="domain" description="ZW10 C-terminal helical" evidence="27">
    <location>
        <begin position="622"/>
        <end position="776"/>
    </location>
</feature>
<feature type="domain" description="Centromere/kinetochore protein zw10 N-terminal" evidence="24">
    <location>
        <begin position="30"/>
        <end position="121"/>
    </location>
</feature>
<organism evidence="28 29">
    <name type="scientific">Varanus komodoensis</name>
    <name type="common">Komodo dragon</name>
    <dbReference type="NCBI Taxonomy" id="61221"/>
    <lineage>
        <taxon>Eukaryota</taxon>
        <taxon>Metazoa</taxon>
        <taxon>Chordata</taxon>
        <taxon>Craniata</taxon>
        <taxon>Vertebrata</taxon>
        <taxon>Euteleostomi</taxon>
        <taxon>Lepidosauria</taxon>
        <taxon>Squamata</taxon>
        <taxon>Bifurcata</taxon>
        <taxon>Unidentata</taxon>
        <taxon>Episquamata</taxon>
        <taxon>Toxicofera</taxon>
        <taxon>Anguimorpha</taxon>
        <taxon>Paleoanguimorpha</taxon>
        <taxon>Varanoidea</taxon>
        <taxon>Varanidae</taxon>
        <taxon>Varanus</taxon>
    </lineage>
</organism>
<protein>
    <recommendedName>
        <fullName evidence="22">Centromere/kinetochore protein zw10 homolog</fullName>
    </recommendedName>
</protein>
<dbReference type="Ensembl" id="ENSVKKT00000015778.1">
    <property type="protein sequence ID" value="ENSVKKP00000015408.1"/>
    <property type="gene ID" value="ENSVKKG00000010545.1"/>
</dbReference>
<dbReference type="Pfam" id="PF20665">
    <property type="entry name" value="Zw10_middle"/>
    <property type="match status" value="1"/>
</dbReference>
<evidence type="ECO:0000256" key="9">
    <source>
        <dbReference type="ARBA" id="ARBA00022618"/>
    </source>
</evidence>
<dbReference type="GO" id="GO:0007094">
    <property type="term" value="P:mitotic spindle assembly checkpoint signaling"/>
    <property type="evidence" value="ECO:0007669"/>
    <property type="project" value="TreeGrafter"/>
</dbReference>
<feature type="coiled-coil region" evidence="23">
    <location>
        <begin position="58"/>
        <end position="104"/>
    </location>
</feature>
<dbReference type="Pfam" id="PF20666">
    <property type="entry name" value="ZW10_C"/>
    <property type="match status" value="1"/>
</dbReference>
<dbReference type="PANTHER" id="PTHR12205">
    <property type="entry name" value="CENTROMERE/KINETOCHORE PROTEIN ZW10"/>
    <property type="match status" value="1"/>
</dbReference>
<evidence type="ECO:0000256" key="7">
    <source>
        <dbReference type="ARBA" id="ARBA00022490"/>
    </source>
</evidence>
<dbReference type="GO" id="GO:0005819">
    <property type="term" value="C:spindle"/>
    <property type="evidence" value="ECO:0007669"/>
    <property type="project" value="UniProtKB-SubCell"/>
</dbReference>
<dbReference type="InterPro" id="IPR048343">
    <property type="entry name" value="ZW10_C"/>
</dbReference>
<dbReference type="InterPro" id="IPR046362">
    <property type="entry name" value="Zw10/DSL1_C_sf"/>
</dbReference>
<keyword evidence="5" id="KW-0813">Transport</keyword>
<dbReference type="PANTHER" id="PTHR12205:SF0">
    <property type="entry name" value="CENTROMERE_KINETOCHORE PROTEIN ZW10 HOMOLOG"/>
    <property type="match status" value="1"/>
</dbReference>
<evidence type="ECO:0000256" key="14">
    <source>
        <dbReference type="ARBA" id="ARBA00022927"/>
    </source>
</evidence>
<evidence type="ECO:0000259" key="27">
    <source>
        <dbReference type="Pfam" id="PF22766"/>
    </source>
</evidence>
<dbReference type="Pfam" id="PF06248">
    <property type="entry name" value="Zw10_N"/>
    <property type="match status" value="1"/>
</dbReference>
<keyword evidence="18" id="KW-0206">Cytoskeleton</keyword>
<keyword evidence="8" id="KW-0597">Phosphoprotein</keyword>
<dbReference type="AlphaFoldDB" id="A0A8D2L1R8"/>
<proteinExistence type="inferred from homology"/>
<comment type="similarity">
    <text evidence="4">Belongs to the ZW10 family.</text>
</comment>
<dbReference type="InterPro" id="IPR009361">
    <property type="entry name" value="Zw10_N"/>
</dbReference>
<evidence type="ECO:0000256" key="20">
    <source>
        <dbReference type="ARBA" id="ARBA00023328"/>
    </source>
</evidence>
<keyword evidence="20" id="KW-0137">Centromere</keyword>
<dbReference type="InterPro" id="IPR055148">
    <property type="entry name" value="ZW10_C_2"/>
</dbReference>
<reference evidence="28" key="1">
    <citation type="submission" date="2025-08" db="UniProtKB">
        <authorList>
            <consortium name="Ensembl"/>
        </authorList>
    </citation>
    <scope>IDENTIFICATION</scope>
</reference>
<evidence type="ECO:0000256" key="8">
    <source>
        <dbReference type="ARBA" id="ARBA00022553"/>
    </source>
</evidence>
<dbReference type="FunFam" id="1.10.357.150:FF:000001">
    <property type="entry name" value="centromere/kinetochore protein zw10 homolog"/>
    <property type="match status" value="1"/>
</dbReference>
<keyword evidence="16 23" id="KW-0175">Coiled coil</keyword>
<evidence type="ECO:0000256" key="12">
    <source>
        <dbReference type="ARBA" id="ARBA00022838"/>
    </source>
</evidence>
<evidence type="ECO:0000256" key="13">
    <source>
        <dbReference type="ARBA" id="ARBA00022892"/>
    </source>
</evidence>
<dbReference type="Proteomes" id="UP000694545">
    <property type="component" value="Unplaced"/>
</dbReference>
<reference evidence="28" key="2">
    <citation type="submission" date="2025-09" db="UniProtKB">
        <authorList>
            <consortium name="Ensembl"/>
        </authorList>
    </citation>
    <scope>IDENTIFICATION</scope>
</reference>
<keyword evidence="7" id="KW-0963">Cytoplasm</keyword>
<keyword evidence="10" id="KW-0498">Mitosis</keyword>
<comment type="subunit">
    <text evidence="21">Interacts with NBAS and KNTC1/ROD; the interactions are mutually exclusive and indicative for its association in two different vesicle tethering complexes. Component of the RZZ complex composed of KNTC1/ROD, ZW10 and ZWILCH. Component of the NRZ complex composed of NBAS, ZW10 and RINT1/TIP20L; NRZ associates with SNAREs STX18, USE1L, BNIP1/SEC20L and SEC22B (the assembly has been described as syntaxin 18 complex). Interacts directly with RINT1/TIP20L bound to BNIP1/SEC20L. Interacts with C19orf25 and ZWINT. Interacts with ZFYVE1. Interacts with RAB18 and this interaction is enhanced in the presence of ZFYVE1.</text>
</comment>